<dbReference type="InterPro" id="IPR003767">
    <property type="entry name" value="Malate/L-lactate_DH-like"/>
</dbReference>
<dbReference type="InterPro" id="IPR036111">
    <property type="entry name" value="Mal/L-sulfo/L-lacto_DH-like_sf"/>
</dbReference>
<accession>A0AAV8VQ33</accession>
<evidence type="ECO:0000313" key="4">
    <source>
        <dbReference type="Proteomes" id="UP001159042"/>
    </source>
</evidence>
<dbReference type="InterPro" id="IPR043144">
    <property type="entry name" value="Mal/L-sulf/L-lact_DH-like_ah"/>
</dbReference>
<proteinExistence type="inferred from homology"/>
<name>A0AAV8VQ33_9CUCU</name>
<dbReference type="Gene3D" id="1.10.1530.10">
    <property type="match status" value="1"/>
</dbReference>
<gene>
    <name evidence="3" type="ORF">NQ315_005023</name>
</gene>
<organism evidence="3 4">
    <name type="scientific">Exocentrus adspersus</name>
    <dbReference type="NCBI Taxonomy" id="1586481"/>
    <lineage>
        <taxon>Eukaryota</taxon>
        <taxon>Metazoa</taxon>
        <taxon>Ecdysozoa</taxon>
        <taxon>Arthropoda</taxon>
        <taxon>Hexapoda</taxon>
        <taxon>Insecta</taxon>
        <taxon>Pterygota</taxon>
        <taxon>Neoptera</taxon>
        <taxon>Endopterygota</taxon>
        <taxon>Coleoptera</taxon>
        <taxon>Polyphaga</taxon>
        <taxon>Cucujiformia</taxon>
        <taxon>Chrysomeloidea</taxon>
        <taxon>Cerambycidae</taxon>
        <taxon>Lamiinae</taxon>
        <taxon>Acanthocinini</taxon>
        <taxon>Exocentrus</taxon>
    </lineage>
</organism>
<keyword evidence="4" id="KW-1185">Reference proteome</keyword>
<reference evidence="3 4" key="1">
    <citation type="journal article" date="2023" name="Insect Mol. Biol.">
        <title>Genome sequencing provides insights into the evolution of gene families encoding plant cell wall-degrading enzymes in longhorned beetles.</title>
        <authorList>
            <person name="Shin N.R."/>
            <person name="Okamura Y."/>
            <person name="Kirsch R."/>
            <person name="Pauchet Y."/>
        </authorList>
    </citation>
    <scope>NUCLEOTIDE SEQUENCE [LARGE SCALE GENOMIC DNA]</scope>
    <source>
        <strain evidence="3">EAD_L_NR</strain>
    </source>
</reference>
<dbReference type="Gene3D" id="3.30.1370.60">
    <property type="entry name" value="Hypothetical oxidoreductase yiak, domain 2"/>
    <property type="match status" value="1"/>
</dbReference>
<dbReference type="GO" id="GO:0016491">
    <property type="term" value="F:oxidoreductase activity"/>
    <property type="evidence" value="ECO:0007669"/>
    <property type="project" value="UniProtKB-KW"/>
</dbReference>
<dbReference type="Proteomes" id="UP001159042">
    <property type="component" value="Unassembled WGS sequence"/>
</dbReference>
<dbReference type="Pfam" id="PF02615">
    <property type="entry name" value="Ldh_2"/>
    <property type="match status" value="1"/>
</dbReference>
<dbReference type="PANTHER" id="PTHR11091:SF0">
    <property type="entry name" value="MALATE DEHYDROGENASE"/>
    <property type="match status" value="1"/>
</dbReference>
<dbReference type="AlphaFoldDB" id="A0AAV8VQ33"/>
<comment type="caution">
    <text evidence="3">The sequence shown here is derived from an EMBL/GenBank/DDBJ whole genome shotgun (WGS) entry which is preliminary data.</text>
</comment>
<evidence type="ECO:0000256" key="1">
    <source>
        <dbReference type="ARBA" id="ARBA00006056"/>
    </source>
</evidence>
<evidence type="ECO:0000313" key="3">
    <source>
        <dbReference type="EMBL" id="KAJ8916328.1"/>
    </source>
</evidence>
<sequence length="158" mass="17526">MLPLLYNFIYQSSRIAQTIVSRHYCGCEGVFCTHMIPLVDIKRFIADCFISLGATDSNAEIVADGLVNTDYMGEVKYGVSQLENYIKSVDDHTCNPKAQPQIEEEHTSVAVVNGNNGFGHVTAKFCMDVAMEKALTTGIGMVAAKVELKLKKQIFRFH</sequence>
<comment type="similarity">
    <text evidence="1">Belongs to the LDH2/MDH2 oxidoreductase family.</text>
</comment>
<dbReference type="PANTHER" id="PTHR11091">
    <property type="entry name" value="OXIDOREDUCTASE-RELATED"/>
    <property type="match status" value="1"/>
</dbReference>
<dbReference type="EMBL" id="JANEYG010000043">
    <property type="protein sequence ID" value="KAJ8916328.1"/>
    <property type="molecule type" value="Genomic_DNA"/>
</dbReference>
<evidence type="ECO:0000256" key="2">
    <source>
        <dbReference type="ARBA" id="ARBA00023002"/>
    </source>
</evidence>
<dbReference type="SUPFAM" id="SSF89733">
    <property type="entry name" value="L-sulfolactate dehydrogenase-like"/>
    <property type="match status" value="1"/>
</dbReference>
<dbReference type="InterPro" id="IPR043143">
    <property type="entry name" value="Mal/L-sulf/L-lact_DH-like_NADP"/>
</dbReference>
<keyword evidence="2" id="KW-0560">Oxidoreductase</keyword>
<protein>
    <submittedName>
        <fullName evidence="3">Uncharacterized protein</fullName>
    </submittedName>
</protein>